<dbReference type="KEGG" id="lak:106182114"/>
<feature type="compositionally biased region" description="Basic residues" evidence="1">
    <location>
        <begin position="160"/>
        <end position="169"/>
    </location>
</feature>
<dbReference type="InParanoid" id="A0A1S3KHW1"/>
<evidence type="ECO:0000313" key="3">
    <source>
        <dbReference type="RefSeq" id="XP_013422218.1"/>
    </source>
</evidence>
<feature type="compositionally biased region" description="Polar residues" evidence="1">
    <location>
        <begin position="172"/>
        <end position="211"/>
    </location>
</feature>
<dbReference type="AlphaFoldDB" id="A0A1S3KHW1"/>
<dbReference type="GeneID" id="106182114"/>
<keyword evidence="2" id="KW-1185">Reference proteome</keyword>
<accession>A0A1S3KHW1</accession>
<feature type="region of interest" description="Disordered" evidence="1">
    <location>
        <begin position="134"/>
        <end position="220"/>
    </location>
</feature>
<evidence type="ECO:0000256" key="1">
    <source>
        <dbReference type="SAM" id="MobiDB-lite"/>
    </source>
</evidence>
<organism evidence="2 3">
    <name type="scientific">Lingula anatina</name>
    <name type="common">Brachiopod</name>
    <name type="synonym">Lingula unguis</name>
    <dbReference type="NCBI Taxonomy" id="7574"/>
    <lineage>
        <taxon>Eukaryota</taxon>
        <taxon>Metazoa</taxon>
        <taxon>Spiralia</taxon>
        <taxon>Lophotrochozoa</taxon>
        <taxon>Brachiopoda</taxon>
        <taxon>Linguliformea</taxon>
        <taxon>Lingulata</taxon>
        <taxon>Lingulida</taxon>
        <taxon>Linguloidea</taxon>
        <taxon>Lingulidae</taxon>
        <taxon>Lingula</taxon>
    </lineage>
</organism>
<dbReference type="RefSeq" id="XP_013422218.1">
    <property type="nucleotide sequence ID" value="XM_013566764.2"/>
</dbReference>
<sequence>MAAIQLKGPVMHFLPSHNTQSVDTQTEPGINQTSMAIQTLPSLNRYQPHLQTPIPGGTNSAILSPHRGLASGQHTLYAANFRTATATQTRDRREVSTETQTLTKRSWQVAGTQTAGDYIVREAMKAAHIPAVKISKGSQVSPKSAARGPSPNFKHVNQTSRRRKNRPRRSSAPYTITCQQTQNKTLSRDSNTATASKQGTPHETAVGSTRSELIGQRGPHSSMVNTVTMATRNTATVDSGTTMDDLPWNSACSTDLASASAVKTSTGLASSSSGVFVHRRPRRSNRTLAHTLPQPLSLTDFTESGTQTSALLEELEKLAESIATQTQSSFLNTQHFGETQSSETQTAISTLDREISPDRIIRERLTPGSGLNINANILYGHKQNNANQSENPLISVSPTTGPMIVGCPGIRENQEDEMGNPDVTEMGTSTRTFGFTHMETQTVENPLLGAMFSDSGVQTADDFMNMETQTVNDLVDEFLSCMGTQTDDILFPDLSLADIQTQTEAPDDSATVSSAFSQSSSITGLEIHSHQRHLSMNISTTSRAMDCQTQTTEAPPSGNILSNIEIQTSLHSLPSSAELTQSSEIETQTRFSASIDCHTQTMMDRDLQSLLEELEEKSV</sequence>
<evidence type="ECO:0000313" key="2">
    <source>
        <dbReference type="Proteomes" id="UP000085678"/>
    </source>
</evidence>
<protein>
    <submittedName>
        <fullName evidence="3">Uncharacterized protein LOC106182114</fullName>
    </submittedName>
</protein>
<dbReference type="Proteomes" id="UP000085678">
    <property type="component" value="Unplaced"/>
</dbReference>
<gene>
    <name evidence="3" type="primary">LOC106182114</name>
</gene>
<proteinExistence type="predicted"/>
<name>A0A1S3KHW1_LINAN</name>
<reference evidence="3" key="1">
    <citation type="submission" date="2025-08" db="UniProtKB">
        <authorList>
            <consortium name="RefSeq"/>
        </authorList>
    </citation>
    <scope>IDENTIFICATION</scope>
    <source>
        <tissue evidence="3">Gonads</tissue>
    </source>
</reference>